<evidence type="ECO:0000256" key="1">
    <source>
        <dbReference type="SAM" id="MobiDB-lite"/>
    </source>
</evidence>
<reference evidence="2 3" key="1">
    <citation type="submission" date="2018-05" db="EMBL/GenBank/DDBJ databases">
        <title>Genome sequencing and assembly of the regulated plant pathogen Lachnellula willkommii and related sister species for the development of diagnostic species identification markers.</title>
        <authorList>
            <person name="Giroux E."/>
            <person name="Bilodeau G."/>
        </authorList>
    </citation>
    <scope>NUCLEOTIDE SEQUENCE [LARGE SCALE GENOMIC DNA]</scope>
    <source>
        <strain evidence="2 3">CBS 185.66</strain>
    </source>
</reference>
<proteinExistence type="predicted"/>
<dbReference type="EMBL" id="QGMH01000133">
    <property type="protein sequence ID" value="TVY24386.1"/>
    <property type="molecule type" value="Genomic_DNA"/>
</dbReference>
<organism evidence="2 3">
    <name type="scientific">Lachnellula hyalina</name>
    <dbReference type="NCBI Taxonomy" id="1316788"/>
    <lineage>
        <taxon>Eukaryota</taxon>
        <taxon>Fungi</taxon>
        <taxon>Dikarya</taxon>
        <taxon>Ascomycota</taxon>
        <taxon>Pezizomycotina</taxon>
        <taxon>Leotiomycetes</taxon>
        <taxon>Helotiales</taxon>
        <taxon>Lachnaceae</taxon>
        <taxon>Lachnellula</taxon>
    </lineage>
</organism>
<feature type="non-terminal residue" evidence="2">
    <location>
        <position position="1"/>
    </location>
</feature>
<comment type="caution">
    <text evidence="2">The sequence shown here is derived from an EMBL/GenBank/DDBJ whole genome shotgun (WGS) entry which is preliminary data.</text>
</comment>
<feature type="region of interest" description="Disordered" evidence="1">
    <location>
        <begin position="23"/>
        <end position="54"/>
    </location>
</feature>
<accession>A0A8H8TYY4</accession>
<dbReference type="GeneID" id="41987663"/>
<dbReference type="RefSeq" id="XP_031003174.1">
    <property type="nucleotide sequence ID" value="XM_031152394.1"/>
</dbReference>
<keyword evidence="3" id="KW-1185">Reference proteome</keyword>
<dbReference type="AlphaFoldDB" id="A0A8H8TYY4"/>
<name>A0A8H8TYY4_9HELO</name>
<feature type="compositionally biased region" description="Low complexity" evidence="1">
    <location>
        <begin position="23"/>
        <end position="36"/>
    </location>
</feature>
<evidence type="ECO:0000313" key="2">
    <source>
        <dbReference type="EMBL" id="TVY24386.1"/>
    </source>
</evidence>
<gene>
    <name evidence="2" type="ORF">LHYA1_G007465</name>
</gene>
<evidence type="ECO:0000313" key="3">
    <source>
        <dbReference type="Proteomes" id="UP000431533"/>
    </source>
</evidence>
<sequence length="91" mass="9570">PQGYYAPGPQMGYAQQGPYAHAQQGGYYNGPQQGYGPQPGYGPPQGAGYYYGQPQGQYVDQRRNGGASDGFMGALLGSLACCCCLDACLLF</sequence>
<dbReference type="Proteomes" id="UP000431533">
    <property type="component" value="Unassembled WGS sequence"/>
</dbReference>
<protein>
    <recommendedName>
        <fullName evidence="4">Cysteine-rich transmembrane CYSTM domain-containing protein</fullName>
    </recommendedName>
</protein>
<evidence type="ECO:0008006" key="4">
    <source>
        <dbReference type="Google" id="ProtNLM"/>
    </source>
</evidence>